<dbReference type="Pfam" id="PF04632">
    <property type="entry name" value="FUSC"/>
    <property type="match status" value="1"/>
</dbReference>
<feature type="transmembrane region" description="Helical" evidence="5">
    <location>
        <begin position="9"/>
        <end position="29"/>
    </location>
</feature>
<evidence type="ECO:0000313" key="6">
    <source>
        <dbReference type="EMBL" id="VVE57968.1"/>
    </source>
</evidence>
<feature type="transmembrane region" description="Helical" evidence="5">
    <location>
        <begin position="57"/>
        <end position="77"/>
    </location>
</feature>
<dbReference type="GO" id="GO:0005886">
    <property type="term" value="C:plasma membrane"/>
    <property type="evidence" value="ECO:0007669"/>
    <property type="project" value="InterPro"/>
</dbReference>
<feature type="transmembrane region" description="Helical" evidence="5">
    <location>
        <begin position="371"/>
        <end position="390"/>
    </location>
</feature>
<dbReference type="AlphaFoldDB" id="A0A5E4ZAU1"/>
<evidence type="ECO:0000256" key="2">
    <source>
        <dbReference type="ARBA" id="ARBA00022692"/>
    </source>
</evidence>
<dbReference type="Proteomes" id="UP000414233">
    <property type="component" value="Unassembled WGS sequence"/>
</dbReference>
<reference evidence="6 7" key="1">
    <citation type="submission" date="2019-08" db="EMBL/GenBank/DDBJ databases">
        <authorList>
            <person name="Peeters C."/>
        </authorList>
    </citation>
    <scope>NUCLEOTIDE SEQUENCE [LARGE SCALE GENOMIC DNA]</scope>
    <source>
        <strain evidence="6 7">LMG 30175</strain>
    </source>
</reference>
<keyword evidence="4 5" id="KW-0472">Membrane</keyword>
<sequence>MKIFDPNRWVFAIKLFLAGMIAYAVSVRVGLPQSYWAVVTCCVVMNPTTGAIHTKAIYRFCGTLCAGIASLLLASALANVPHLMIVCAGVVSTLAFAVALLDRTPRAYGAQLFGVTLIIVAVAGVDAPGHMFDTAVERVCEIGLGIACCAFVDSIVAPRSLAPALHARLQSWLDHMGAWIDDAMSGHRDDATARADRSRVIVDIAAMSTLAGQLAYDPHVSAWKRQCVFAIQGRLLRLVPMLSGLMAYGRVVPGDTDEQVAGLLTQGHQELVAELTALWSEVGQINASLTHGVALAADLAQRVWQARAFPLPPDVGLAARVSGGILLAYALLCGLWWVTGWSYGANAVLMGMVAVGFFGNLDEAGKAIRTFARFSAMALVLAAVISYGLLPMAADFPLLVVGLALLMLPIGAWAASNSMAILLLGIGLGNTNLQAVYSPVEFGVFLESCLSSLLGILVAQECIGMVRRMGSAHAVQRLLQASRVDLQRVTRQADAADPDGYANRALDRIAGMIGRNAPVDSGDDMAGPQLALLRAGMAIASLRQLAGSRAGDLRHTVESLLTGIRAGLDHKAQLEAIRPQLDRALRMAAAAAGPERHAVMRGLVGLRLALPEASAALEAGA</sequence>
<evidence type="ECO:0000256" key="4">
    <source>
        <dbReference type="ARBA" id="ARBA00023136"/>
    </source>
</evidence>
<evidence type="ECO:0000256" key="3">
    <source>
        <dbReference type="ARBA" id="ARBA00022989"/>
    </source>
</evidence>
<proteinExistence type="predicted"/>
<feature type="transmembrane region" description="Helical" evidence="5">
    <location>
        <begin position="83"/>
        <end position="101"/>
    </location>
</feature>
<organism evidence="6 7">
    <name type="scientific">Pandoraea terrae</name>
    <dbReference type="NCBI Taxonomy" id="1537710"/>
    <lineage>
        <taxon>Bacteria</taxon>
        <taxon>Pseudomonadati</taxon>
        <taxon>Pseudomonadota</taxon>
        <taxon>Betaproteobacteria</taxon>
        <taxon>Burkholderiales</taxon>
        <taxon>Burkholderiaceae</taxon>
        <taxon>Pandoraea</taxon>
    </lineage>
</organism>
<keyword evidence="2 5" id="KW-0812">Transmembrane</keyword>
<keyword evidence="7" id="KW-1185">Reference proteome</keyword>
<dbReference type="InterPro" id="IPR006726">
    <property type="entry name" value="PHBA_efflux_AaeB/fusaric-R"/>
</dbReference>
<dbReference type="PANTHER" id="PTHR31086">
    <property type="entry name" value="ALUMINUM-ACTIVATED MALATE TRANSPORTER 10"/>
    <property type="match status" value="1"/>
</dbReference>
<evidence type="ECO:0000256" key="5">
    <source>
        <dbReference type="SAM" id="Phobius"/>
    </source>
</evidence>
<name>A0A5E4ZAU1_9BURK</name>
<protein>
    <submittedName>
        <fullName evidence="6">Transporter</fullName>
    </submittedName>
</protein>
<dbReference type="OrthoDB" id="9807111at2"/>
<dbReference type="GO" id="GO:0022857">
    <property type="term" value="F:transmembrane transporter activity"/>
    <property type="evidence" value="ECO:0007669"/>
    <property type="project" value="InterPro"/>
</dbReference>
<dbReference type="RefSeq" id="WP_150699895.1">
    <property type="nucleotide sequence ID" value="NZ_CABPRZ010000035.1"/>
</dbReference>
<feature type="transmembrane region" description="Helical" evidence="5">
    <location>
        <begin position="396"/>
        <end position="415"/>
    </location>
</feature>
<gene>
    <name evidence="6" type="ORF">PTE30175_05158</name>
</gene>
<evidence type="ECO:0000313" key="7">
    <source>
        <dbReference type="Proteomes" id="UP000414233"/>
    </source>
</evidence>
<feature type="transmembrane region" description="Helical" evidence="5">
    <location>
        <begin position="108"/>
        <end position="130"/>
    </location>
</feature>
<evidence type="ECO:0000256" key="1">
    <source>
        <dbReference type="ARBA" id="ARBA00004141"/>
    </source>
</evidence>
<comment type="subcellular location">
    <subcellularLocation>
        <location evidence="1">Membrane</location>
        <topology evidence="1">Multi-pass membrane protein</topology>
    </subcellularLocation>
</comment>
<accession>A0A5E4ZAU1</accession>
<feature type="transmembrane region" description="Helical" evidence="5">
    <location>
        <begin position="343"/>
        <end position="359"/>
    </location>
</feature>
<keyword evidence="3 5" id="KW-1133">Transmembrane helix</keyword>
<dbReference type="EMBL" id="CABPRZ010000035">
    <property type="protein sequence ID" value="VVE57968.1"/>
    <property type="molecule type" value="Genomic_DNA"/>
</dbReference>